<name>A0A919J6G1_9ACTN</name>
<dbReference type="PANTHER" id="PTHR33375">
    <property type="entry name" value="CHROMOSOME-PARTITIONING PROTEIN PARB-RELATED"/>
    <property type="match status" value="1"/>
</dbReference>
<protein>
    <recommendedName>
        <fullName evidence="2">ParB/Spo0J HTH domain-containing protein</fullName>
    </recommendedName>
</protein>
<sequence length="639" mass="69278">MTTMTNDTEAFQNTDDAADEPDTTAGTDLVATGPALIGEIADEPVHLNTGEGGAPLPFRAGLLDARFLHEPQGFKRTKLGDLSDLIASVGLFGVRAPLVVRSLGFFPPVDAEGNLVEDGEPVEHFAVVDGLRRRIAAIEAKRFELPAFIADTDDDIQLILHMLEVNDHHKDLEGIEQADAYQMLLDLGLSEQQIADARRTDVARVRTAVKARALPSTAQRALNLGTLTLDQALALEEFADDPDAQRKLLDKLGDEYAFKHELSRLRDKRAYNRNRDVAKGHLMVAGVDVTPKPRGFGYDGSAAPADLLLDADGQPVDVEAVMTQPGFHAFVEKDGGRARTVVYCDDPDQRGYTRRKEVTAAYRGLSPDQIAAKELAEQEAKDRLERLKLAATVRREFVVEKFGTAKGARALFVAALRAATLGTAMGRSADLEELYQALGGSDNDILAGAGEDRLRRSLVAKYICALEYNLDSLTQPYRMWIDKQSAVAWYDELRERRYPLTEDEQELYQGWTAESATEEDDEDGDGDDDQAEDGTAEDGSAEDGSAEDGSAEDGSAEDGSAEDGQPEDSTADEVLTPDVVLGTDAEQMPGADEQDEVIEVLAMSGDAGGVVIEAPFDRTLVGADDTHERHDADELSDAA</sequence>
<dbReference type="GO" id="GO:0045881">
    <property type="term" value="P:positive regulation of sporulation resulting in formation of a cellular spore"/>
    <property type="evidence" value="ECO:0007669"/>
    <property type="project" value="TreeGrafter"/>
</dbReference>
<dbReference type="Gene3D" id="1.10.10.2830">
    <property type="match status" value="1"/>
</dbReference>
<dbReference type="SUPFAM" id="SSF109709">
    <property type="entry name" value="KorB DNA-binding domain-like"/>
    <property type="match status" value="1"/>
</dbReference>
<keyword evidence="4" id="KW-1185">Reference proteome</keyword>
<dbReference type="PANTHER" id="PTHR33375:SF1">
    <property type="entry name" value="CHROMOSOME-PARTITIONING PROTEIN PARB-RELATED"/>
    <property type="match status" value="1"/>
</dbReference>
<dbReference type="InterPro" id="IPR050336">
    <property type="entry name" value="Chromosome_partition/occlusion"/>
</dbReference>
<evidence type="ECO:0000256" key="1">
    <source>
        <dbReference type="SAM" id="MobiDB-lite"/>
    </source>
</evidence>
<comment type="caution">
    <text evidence="3">The sequence shown here is derived from an EMBL/GenBank/DDBJ whole genome shotgun (WGS) entry which is preliminary data.</text>
</comment>
<gene>
    <name evidence="3" type="ORF">Afe05nite_60120</name>
</gene>
<organism evidence="3 4">
    <name type="scientific">Paractinoplanes ferrugineus</name>
    <dbReference type="NCBI Taxonomy" id="113564"/>
    <lineage>
        <taxon>Bacteria</taxon>
        <taxon>Bacillati</taxon>
        <taxon>Actinomycetota</taxon>
        <taxon>Actinomycetes</taxon>
        <taxon>Micromonosporales</taxon>
        <taxon>Micromonosporaceae</taxon>
        <taxon>Paractinoplanes</taxon>
    </lineage>
</organism>
<dbReference type="InterPro" id="IPR036086">
    <property type="entry name" value="ParB/Sulfiredoxin_sf"/>
</dbReference>
<dbReference type="AlphaFoldDB" id="A0A919J6G1"/>
<dbReference type="GO" id="GO:0007059">
    <property type="term" value="P:chromosome segregation"/>
    <property type="evidence" value="ECO:0007669"/>
    <property type="project" value="TreeGrafter"/>
</dbReference>
<feature type="region of interest" description="Disordered" evidence="1">
    <location>
        <begin position="1"/>
        <end position="29"/>
    </location>
</feature>
<feature type="compositionally biased region" description="Polar residues" evidence="1">
    <location>
        <begin position="1"/>
        <end position="13"/>
    </location>
</feature>
<evidence type="ECO:0000313" key="4">
    <source>
        <dbReference type="Proteomes" id="UP000598174"/>
    </source>
</evidence>
<dbReference type="Pfam" id="PF17762">
    <property type="entry name" value="HTH_ParB"/>
    <property type="match status" value="1"/>
</dbReference>
<proteinExistence type="predicted"/>
<feature type="region of interest" description="Disordered" evidence="1">
    <location>
        <begin position="514"/>
        <end position="591"/>
    </location>
</feature>
<reference evidence="3" key="1">
    <citation type="submission" date="2021-01" db="EMBL/GenBank/DDBJ databases">
        <title>Whole genome shotgun sequence of Actinoplanes ferrugineus NBRC 15555.</title>
        <authorList>
            <person name="Komaki H."/>
            <person name="Tamura T."/>
        </authorList>
    </citation>
    <scope>NUCLEOTIDE SEQUENCE</scope>
    <source>
        <strain evidence="3">NBRC 15555</strain>
    </source>
</reference>
<dbReference type="Proteomes" id="UP000598174">
    <property type="component" value="Unassembled WGS sequence"/>
</dbReference>
<evidence type="ECO:0000259" key="2">
    <source>
        <dbReference type="Pfam" id="PF17762"/>
    </source>
</evidence>
<feature type="domain" description="ParB/Spo0J HTH" evidence="2">
    <location>
        <begin position="170"/>
        <end position="252"/>
    </location>
</feature>
<dbReference type="EMBL" id="BOMM01000052">
    <property type="protein sequence ID" value="GIE14172.1"/>
    <property type="molecule type" value="Genomic_DNA"/>
</dbReference>
<dbReference type="SUPFAM" id="SSF110849">
    <property type="entry name" value="ParB/Sulfiredoxin"/>
    <property type="match status" value="1"/>
</dbReference>
<feature type="compositionally biased region" description="Acidic residues" evidence="1">
    <location>
        <begin position="516"/>
        <end position="571"/>
    </location>
</feature>
<dbReference type="InterPro" id="IPR041468">
    <property type="entry name" value="HTH_ParB/Spo0J"/>
</dbReference>
<evidence type="ECO:0000313" key="3">
    <source>
        <dbReference type="EMBL" id="GIE14172.1"/>
    </source>
</evidence>
<accession>A0A919J6G1</accession>
<dbReference type="GO" id="GO:0005694">
    <property type="term" value="C:chromosome"/>
    <property type="evidence" value="ECO:0007669"/>
    <property type="project" value="TreeGrafter"/>
</dbReference>